<proteinExistence type="predicted"/>
<comment type="caution">
    <text evidence="2">The sequence shown here is derived from an EMBL/GenBank/DDBJ whole genome shotgun (WGS) entry which is preliminary data.</text>
</comment>
<sequence>MADEVIVGLITAFGAVVSQIIIAYAGRQRMRAEQQESSKLIVYRLDQLESKVSLHSSVIDRVYKLEQQNELTKEKLVVANHRIEDLERLTNHT</sequence>
<dbReference type="AlphaFoldDB" id="A0A011V4Z9"/>
<dbReference type="OrthoDB" id="2187587at2"/>
<keyword evidence="1" id="KW-1133">Transmembrane helix</keyword>
<reference evidence="2 3" key="1">
    <citation type="submission" date="2013-06" db="EMBL/GenBank/DDBJ databases">
        <title>Rumen cellulosomics: divergent fiber-degrading strategies revealed by comparative genome-wide analysis of six Ruminococcal strains.</title>
        <authorList>
            <person name="Dassa B."/>
            <person name="Borovok I."/>
            <person name="Lamed R."/>
            <person name="Flint H."/>
            <person name="Yeoman C.J."/>
            <person name="White B."/>
            <person name="Bayer E.A."/>
        </authorList>
    </citation>
    <scope>NUCLEOTIDE SEQUENCE [LARGE SCALE GENOMIC DNA]</scope>
    <source>
        <strain evidence="2 3">SY3</strain>
    </source>
</reference>
<gene>
    <name evidence="2" type="ORF">RASY3_01710</name>
</gene>
<keyword evidence="3" id="KW-1185">Reference proteome</keyword>
<accession>A0A011V4Z9</accession>
<dbReference type="EMBL" id="JEOB01000001">
    <property type="protein sequence ID" value="EXM40567.1"/>
    <property type="molecule type" value="Genomic_DNA"/>
</dbReference>
<dbReference type="RefSeq" id="WP_037284605.1">
    <property type="nucleotide sequence ID" value="NZ_JEOB01000001.1"/>
</dbReference>
<keyword evidence="1" id="KW-0472">Membrane</keyword>
<evidence type="ECO:0000313" key="3">
    <source>
        <dbReference type="Proteomes" id="UP000021369"/>
    </source>
</evidence>
<dbReference type="Proteomes" id="UP000021369">
    <property type="component" value="Unassembled WGS sequence"/>
</dbReference>
<evidence type="ECO:0000313" key="2">
    <source>
        <dbReference type="EMBL" id="EXM40567.1"/>
    </source>
</evidence>
<feature type="transmembrane region" description="Helical" evidence="1">
    <location>
        <begin position="6"/>
        <end position="25"/>
    </location>
</feature>
<keyword evidence="1" id="KW-0812">Transmembrane</keyword>
<protein>
    <submittedName>
        <fullName evidence="2">Uncharacterized protein</fullName>
    </submittedName>
</protein>
<organism evidence="2 3">
    <name type="scientific">Ruminococcus albus SY3</name>
    <dbReference type="NCBI Taxonomy" id="1341156"/>
    <lineage>
        <taxon>Bacteria</taxon>
        <taxon>Bacillati</taxon>
        <taxon>Bacillota</taxon>
        <taxon>Clostridia</taxon>
        <taxon>Eubacteriales</taxon>
        <taxon>Oscillospiraceae</taxon>
        <taxon>Ruminococcus</taxon>
    </lineage>
</organism>
<evidence type="ECO:0000256" key="1">
    <source>
        <dbReference type="SAM" id="Phobius"/>
    </source>
</evidence>
<dbReference type="PATRIC" id="fig|1341156.4.peg.64"/>
<name>A0A011V4Z9_RUMAL</name>